<dbReference type="InterPro" id="IPR013078">
    <property type="entry name" value="His_Pase_superF_clade-1"/>
</dbReference>
<dbReference type="GO" id="GO:0016791">
    <property type="term" value="F:phosphatase activity"/>
    <property type="evidence" value="ECO:0007669"/>
    <property type="project" value="TreeGrafter"/>
</dbReference>
<dbReference type="Proteomes" id="UP000198372">
    <property type="component" value="Unassembled WGS sequence"/>
</dbReference>
<name>A0A238FUH0_9BASI</name>
<organism evidence="1 2">
    <name type="scientific">Microbotryum intermedium</name>
    <dbReference type="NCBI Taxonomy" id="269621"/>
    <lineage>
        <taxon>Eukaryota</taxon>
        <taxon>Fungi</taxon>
        <taxon>Dikarya</taxon>
        <taxon>Basidiomycota</taxon>
        <taxon>Pucciniomycotina</taxon>
        <taxon>Microbotryomycetes</taxon>
        <taxon>Microbotryales</taxon>
        <taxon>Microbotryaceae</taxon>
        <taxon>Microbotryum</taxon>
    </lineage>
</organism>
<dbReference type="Gene3D" id="3.40.50.1240">
    <property type="entry name" value="Phosphoglycerate mutase-like"/>
    <property type="match status" value="1"/>
</dbReference>
<keyword evidence="2" id="KW-1185">Reference proteome</keyword>
<dbReference type="OrthoDB" id="496981at2759"/>
<evidence type="ECO:0000313" key="2">
    <source>
        <dbReference type="Proteomes" id="UP000198372"/>
    </source>
</evidence>
<sequence>MSPPASASSVQEGSSTRSNARHKIIHFTRHAQAYHNVAEDYTIRDAELTPKGKGQSKQLYHDTKDSFQTTAELIVSSPLRRPMETMLIGYASALERLSSTSPVILLPELQEVCDLLCDTGSERAELEADERFAHLDFSRLDSAPAEHGEKEHAWNSKQGFWSPERVKERGKWVRRWLRDRPEQEIIVVAHGDVLRAITHPNGPYEVWSNAQVKTYTFESDDDDEATVVLVESGPTEGGARPTGEEMLAQA</sequence>
<accession>A0A238FUH0</accession>
<dbReference type="CDD" id="cd07067">
    <property type="entry name" value="HP_PGM_like"/>
    <property type="match status" value="1"/>
</dbReference>
<dbReference type="EMBL" id="FMSP01000023">
    <property type="protein sequence ID" value="SCV74716.1"/>
    <property type="molecule type" value="Genomic_DNA"/>
</dbReference>
<dbReference type="InterPro" id="IPR050275">
    <property type="entry name" value="PGM_Phosphatase"/>
</dbReference>
<dbReference type="PANTHER" id="PTHR48100:SF54">
    <property type="entry name" value="PHOSPHATASE SPAC5H10.03-RELATED"/>
    <property type="match status" value="1"/>
</dbReference>
<dbReference type="SMART" id="SM00855">
    <property type="entry name" value="PGAM"/>
    <property type="match status" value="1"/>
</dbReference>
<dbReference type="GO" id="GO:0005737">
    <property type="term" value="C:cytoplasm"/>
    <property type="evidence" value="ECO:0007669"/>
    <property type="project" value="TreeGrafter"/>
</dbReference>
<proteinExistence type="predicted"/>
<protein>
    <submittedName>
        <fullName evidence="1">BQ2448_7745 protein</fullName>
    </submittedName>
</protein>
<gene>
    <name evidence="1" type="ORF">BQ2448_7745</name>
</gene>
<dbReference type="InterPro" id="IPR029033">
    <property type="entry name" value="His_PPase_superfam"/>
</dbReference>
<dbReference type="AlphaFoldDB" id="A0A238FUH0"/>
<dbReference type="Pfam" id="PF00300">
    <property type="entry name" value="His_Phos_1"/>
    <property type="match status" value="1"/>
</dbReference>
<reference evidence="2" key="1">
    <citation type="submission" date="2016-09" db="EMBL/GenBank/DDBJ databases">
        <authorList>
            <person name="Jeantristanb JTB J.-T."/>
            <person name="Ricardo R."/>
        </authorList>
    </citation>
    <scope>NUCLEOTIDE SEQUENCE [LARGE SCALE GENOMIC DNA]</scope>
</reference>
<dbReference type="PANTHER" id="PTHR48100">
    <property type="entry name" value="BROAD-SPECIFICITY PHOSPHATASE YOR283W-RELATED"/>
    <property type="match status" value="1"/>
</dbReference>
<dbReference type="SUPFAM" id="SSF53254">
    <property type="entry name" value="Phosphoglycerate mutase-like"/>
    <property type="match status" value="1"/>
</dbReference>
<evidence type="ECO:0000313" key="1">
    <source>
        <dbReference type="EMBL" id="SCV74716.1"/>
    </source>
</evidence>